<accession>A0A1V8ZX39</accession>
<gene>
    <name evidence="8" type="ORF">B1813_21240</name>
</gene>
<evidence type="ECO:0000256" key="3">
    <source>
        <dbReference type="ARBA" id="ARBA00022801"/>
    </source>
</evidence>
<keyword evidence="4" id="KW-0788">Thiol protease</keyword>
<evidence type="ECO:0000256" key="1">
    <source>
        <dbReference type="ARBA" id="ARBA00007074"/>
    </source>
</evidence>
<evidence type="ECO:0000256" key="4">
    <source>
        <dbReference type="ARBA" id="ARBA00022807"/>
    </source>
</evidence>
<dbReference type="GO" id="GO:0008234">
    <property type="term" value="F:cysteine-type peptidase activity"/>
    <property type="evidence" value="ECO:0007669"/>
    <property type="project" value="UniProtKB-KW"/>
</dbReference>
<evidence type="ECO:0000256" key="2">
    <source>
        <dbReference type="ARBA" id="ARBA00022670"/>
    </source>
</evidence>
<keyword evidence="3 8" id="KW-0378">Hydrolase</keyword>
<name>A0A1V8ZX39_SACPI</name>
<dbReference type="GO" id="GO:0006508">
    <property type="term" value="P:proteolysis"/>
    <property type="evidence" value="ECO:0007669"/>
    <property type="project" value="UniProtKB-KW"/>
</dbReference>
<feature type="chain" id="PRO_5038620660" evidence="6">
    <location>
        <begin position="28"/>
        <end position="180"/>
    </location>
</feature>
<dbReference type="InterPro" id="IPR038765">
    <property type="entry name" value="Papain-like_cys_pep_sf"/>
</dbReference>
<evidence type="ECO:0000313" key="8">
    <source>
        <dbReference type="EMBL" id="OQO89465.1"/>
    </source>
</evidence>
<dbReference type="InterPro" id="IPR000064">
    <property type="entry name" value="NLP_P60_dom"/>
</dbReference>
<feature type="signal peptide" evidence="6">
    <location>
        <begin position="1"/>
        <end position="27"/>
    </location>
</feature>
<dbReference type="SUPFAM" id="SSF54001">
    <property type="entry name" value="Cysteine proteinases"/>
    <property type="match status" value="1"/>
</dbReference>
<comment type="similarity">
    <text evidence="1">Belongs to the peptidase C40 family.</text>
</comment>
<dbReference type="PANTHER" id="PTHR47359">
    <property type="entry name" value="PEPTIDOGLYCAN DL-ENDOPEPTIDASE CWLO"/>
    <property type="match status" value="1"/>
</dbReference>
<organism evidence="8 9">
    <name type="scientific">Saccharomonospora piscinae</name>
    <dbReference type="NCBI Taxonomy" id="687388"/>
    <lineage>
        <taxon>Bacteria</taxon>
        <taxon>Bacillati</taxon>
        <taxon>Actinomycetota</taxon>
        <taxon>Actinomycetes</taxon>
        <taxon>Pseudonocardiales</taxon>
        <taxon>Pseudonocardiaceae</taxon>
        <taxon>Saccharomonospora</taxon>
    </lineage>
</organism>
<dbReference type="Proteomes" id="UP000192591">
    <property type="component" value="Unassembled WGS sequence"/>
</dbReference>
<dbReference type="RefSeq" id="WP_081194942.1">
    <property type="nucleotide sequence ID" value="NZ_MWIH01000009.1"/>
</dbReference>
<comment type="caution">
    <text evidence="8">The sequence shown here is derived from an EMBL/GenBank/DDBJ whole genome shotgun (WGS) entry which is preliminary data.</text>
</comment>
<dbReference type="Pfam" id="PF00877">
    <property type="entry name" value="NLPC_P60"/>
    <property type="match status" value="1"/>
</dbReference>
<reference evidence="8 9" key="1">
    <citation type="submission" date="2017-02" db="EMBL/GenBank/DDBJ databases">
        <title>Draft genome of Saccharomonospora sp. 154.</title>
        <authorList>
            <person name="Alonso-Carmona G.S."/>
            <person name="De La Haba R."/>
            <person name="Vera-Gargallo B."/>
            <person name="Sandoval-Trujillo A.H."/>
            <person name="Ramirez-Duran N."/>
            <person name="Ventosa A."/>
        </authorList>
    </citation>
    <scope>NUCLEOTIDE SEQUENCE [LARGE SCALE GENOMIC DNA]</scope>
    <source>
        <strain evidence="8 9">LRS4.154</strain>
    </source>
</reference>
<feature type="region of interest" description="Disordered" evidence="5">
    <location>
        <begin position="36"/>
        <end position="66"/>
    </location>
</feature>
<protein>
    <submittedName>
        <fullName evidence="8">Hydrolase</fullName>
    </submittedName>
</protein>
<dbReference type="Gene3D" id="3.90.1720.10">
    <property type="entry name" value="endopeptidase domain like (from Nostoc punctiforme)"/>
    <property type="match status" value="1"/>
</dbReference>
<dbReference type="STRING" id="1962155.B1813_21240"/>
<keyword evidence="9" id="KW-1185">Reference proteome</keyword>
<evidence type="ECO:0000256" key="6">
    <source>
        <dbReference type="SAM" id="SignalP"/>
    </source>
</evidence>
<dbReference type="PANTHER" id="PTHR47359:SF3">
    <property type="entry name" value="NLP_P60 DOMAIN-CONTAINING PROTEIN-RELATED"/>
    <property type="match status" value="1"/>
</dbReference>
<keyword evidence="6" id="KW-0732">Signal</keyword>
<dbReference type="AlphaFoldDB" id="A0A1V8ZX39"/>
<proteinExistence type="inferred from homology"/>
<sequence>MSRHAFARSVAVLAVGASALLSTPAVGSAMMNQNANAAGGGGKPPSTAVKDKPKPGGNVGKPAAPDGERIVDLAARHAGDPYVYGAEGPDRFDCSGLSQYVHARAGIDLPRTSSQQRAALPHVPKSEMRPGDLLFFHEGGRVYHVGIFAGESRMWAAPEPGDVVKLQHIWTDSFTVGRAW</sequence>
<feature type="domain" description="NlpC/P60" evidence="7">
    <location>
        <begin position="64"/>
        <end position="180"/>
    </location>
</feature>
<dbReference type="InterPro" id="IPR051794">
    <property type="entry name" value="PG_Endopeptidase_C40"/>
</dbReference>
<keyword evidence="2" id="KW-0645">Protease</keyword>
<evidence type="ECO:0000259" key="7">
    <source>
        <dbReference type="PROSITE" id="PS51935"/>
    </source>
</evidence>
<evidence type="ECO:0000313" key="9">
    <source>
        <dbReference type="Proteomes" id="UP000192591"/>
    </source>
</evidence>
<evidence type="ECO:0000256" key="5">
    <source>
        <dbReference type="SAM" id="MobiDB-lite"/>
    </source>
</evidence>
<dbReference type="PROSITE" id="PS51935">
    <property type="entry name" value="NLPC_P60"/>
    <property type="match status" value="1"/>
</dbReference>
<dbReference type="EMBL" id="MWIH01000009">
    <property type="protein sequence ID" value="OQO89465.1"/>
    <property type="molecule type" value="Genomic_DNA"/>
</dbReference>